<dbReference type="Proteomes" id="UP000769766">
    <property type="component" value="Unassembled WGS sequence"/>
</dbReference>
<sequence length="242" mass="26444">MKKRLVAGIACCFVLGMWLATVQAYEAVVVSKGGSISGTVKYEGIPPTPGKLEITRDHAVCGSEAKDSPDLIVNSNKEIKNAVVYLANISQGKAMDETDPVLDQKGCKYVPHVMVMPAGGKIWIQNSDGILHHIHLHSRIISPISYTFPKFKKKIAMVIEHAEIIPVRCDVHGWMKGVIVAAGHPYYAVTNDNGAFRLTDVPPGKYQVKVWHETLGEQTREIEVTSGADAHVHFELASPPGR</sequence>
<reference evidence="2" key="1">
    <citation type="submission" date="2020-07" db="EMBL/GenBank/DDBJ databases">
        <title>Huge and variable diversity of episymbiotic CPR bacteria and DPANN archaea in groundwater ecosystems.</title>
        <authorList>
            <person name="He C.Y."/>
            <person name="Keren R."/>
            <person name="Whittaker M."/>
            <person name="Farag I.F."/>
            <person name="Doudna J."/>
            <person name="Cate J.H.D."/>
            <person name="Banfield J.F."/>
        </authorList>
    </citation>
    <scope>NUCLEOTIDE SEQUENCE</scope>
    <source>
        <strain evidence="2">NC_groundwater_672_Ag_B-0.1um_62_36</strain>
    </source>
</reference>
<keyword evidence="2" id="KW-0121">Carboxypeptidase</keyword>
<evidence type="ECO:0000256" key="1">
    <source>
        <dbReference type="SAM" id="SignalP"/>
    </source>
</evidence>
<name>A0A932G098_UNCTE</name>
<dbReference type="Pfam" id="PF13620">
    <property type="entry name" value="CarboxypepD_reg"/>
    <property type="match status" value="1"/>
</dbReference>
<dbReference type="Gene3D" id="2.60.40.420">
    <property type="entry name" value="Cupredoxins - blue copper proteins"/>
    <property type="match status" value="1"/>
</dbReference>
<dbReference type="EMBL" id="JACPRF010000157">
    <property type="protein sequence ID" value="MBI2876235.1"/>
    <property type="molecule type" value="Genomic_DNA"/>
</dbReference>
<keyword evidence="2" id="KW-0645">Protease</keyword>
<accession>A0A932G098</accession>
<evidence type="ECO:0000313" key="3">
    <source>
        <dbReference type="Proteomes" id="UP000769766"/>
    </source>
</evidence>
<keyword evidence="1" id="KW-0732">Signal</keyword>
<dbReference type="AlphaFoldDB" id="A0A932G098"/>
<comment type="caution">
    <text evidence="2">The sequence shown here is derived from an EMBL/GenBank/DDBJ whole genome shotgun (WGS) entry which is preliminary data.</text>
</comment>
<organism evidence="2 3">
    <name type="scientific">Tectimicrobiota bacterium</name>
    <dbReference type="NCBI Taxonomy" id="2528274"/>
    <lineage>
        <taxon>Bacteria</taxon>
        <taxon>Pseudomonadati</taxon>
        <taxon>Nitrospinota/Tectimicrobiota group</taxon>
        <taxon>Candidatus Tectimicrobiota</taxon>
    </lineage>
</organism>
<dbReference type="SUPFAM" id="SSF49452">
    <property type="entry name" value="Starch-binding domain-like"/>
    <property type="match status" value="1"/>
</dbReference>
<feature type="signal peptide" evidence="1">
    <location>
        <begin position="1"/>
        <end position="24"/>
    </location>
</feature>
<dbReference type="InterPro" id="IPR013784">
    <property type="entry name" value="Carb-bd-like_fold"/>
</dbReference>
<keyword evidence="2" id="KW-0378">Hydrolase</keyword>
<proteinExistence type="predicted"/>
<dbReference type="SUPFAM" id="SSF49503">
    <property type="entry name" value="Cupredoxins"/>
    <property type="match status" value="1"/>
</dbReference>
<evidence type="ECO:0000313" key="2">
    <source>
        <dbReference type="EMBL" id="MBI2876235.1"/>
    </source>
</evidence>
<dbReference type="InterPro" id="IPR008972">
    <property type="entry name" value="Cupredoxin"/>
</dbReference>
<feature type="chain" id="PRO_5037208811" evidence="1">
    <location>
        <begin position="25"/>
        <end position="242"/>
    </location>
</feature>
<dbReference type="GO" id="GO:0004180">
    <property type="term" value="F:carboxypeptidase activity"/>
    <property type="evidence" value="ECO:0007669"/>
    <property type="project" value="UniProtKB-KW"/>
</dbReference>
<dbReference type="GO" id="GO:0030246">
    <property type="term" value="F:carbohydrate binding"/>
    <property type="evidence" value="ECO:0007669"/>
    <property type="project" value="InterPro"/>
</dbReference>
<protein>
    <submittedName>
        <fullName evidence="2">Carboxypeptidase regulatory-like domain-containing protein</fullName>
    </submittedName>
</protein>
<gene>
    <name evidence="2" type="ORF">HYY20_05075</name>
</gene>
<dbReference type="Gene3D" id="2.60.40.1120">
    <property type="entry name" value="Carboxypeptidase-like, regulatory domain"/>
    <property type="match status" value="1"/>
</dbReference>